<feature type="region of interest" description="Disordered" evidence="1">
    <location>
        <begin position="289"/>
        <end position="326"/>
    </location>
</feature>
<name>A0ABD3RER2_9STRA</name>
<dbReference type="Proteomes" id="UP001530377">
    <property type="component" value="Unassembled WGS sequence"/>
</dbReference>
<dbReference type="PANTHER" id="PTHR23325:SF1">
    <property type="entry name" value="SERUM RESPONSE FACTOR-BINDING PROTEIN 1"/>
    <property type="match status" value="1"/>
</dbReference>
<dbReference type="AlphaFoldDB" id="A0ABD3RER2"/>
<feature type="region of interest" description="Disordered" evidence="1">
    <location>
        <begin position="228"/>
        <end position="248"/>
    </location>
</feature>
<reference evidence="2 3" key="1">
    <citation type="submission" date="2024-10" db="EMBL/GenBank/DDBJ databases">
        <title>Updated reference genomes for cyclostephanoid diatoms.</title>
        <authorList>
            <person name="Roberts W.R."/>
            <person name="Alverson A.J."/>
        </authorList>
    </citation>
    <scope>NUCLEOTIDE SEQUENCE [LARGE SCALE GENOMIC DNA]</scope>
    <source>
        <strain evidence="2 3">AJA228-03</strain>
    </source>
</reference>
<feature type="compositionally biased region" description="Polar residues" evidence="1">
    <location>
        <begin position="1"/>
        <end position="13"/>
    </location>
</feature>
<evidence type="ECO:0000256" key="1">
    <source>
        <dbReference type="SAM" id="MobiDB-lite"/>
    </source>
</evidence>
<gene>
    <name evidence="2" type="ORF">ACHAXA_009274</name>
</gene>
<feature type="compositionally biased region" description="Basic residues" evidence="1">
    <location>
        <begin position="316"/>
        <end position="326"/>
    </location>
</feature>
<feature type="region of interest" description="Disordered" evidence="1">
    <location>
        <begin position="1"/>
        <end position="22"/>
    </location>
</feature>
<feature type="region of interest" description="Disordered" evidence="1">
    <location>
        <begin position="349"/>
        <end position="388"/>
    </location>
</feature>
<feature type="compositionally biased region" description="Basic and acidic residues" evidence="1">
    <location>
        <begin position="362"/>
        <end position="383"/>
    </location>
</feature>
<dbReference type="EMBL" id="JALLPB020000270">
    <property type="protein sequence ID" value="KAL3811274.1"/>
    <property type="molecule type" value="Genomic_DNA"/>
</dbReference>
<dbReference type="PANTHER" id="PTHR23325">
    <property type="entry name" value="SERUM RESPONSE FACTOR-BINDING"/>
    <property type="match status" value="1"/>
</dbReference>
<accession>A0ABD3RER2</accession>
<evidence type="ECO:0000313" key="2">
    <source>
        <dbReference type="EMBL" id="KAL3811274.1"/>
    </source>
</evidence>
<evidence type="ECO:0000313" key="3">
    <source>
        <dbReference type="Proteomes" id="UP001530377"/>
    </source>
</evidence>
<protein>
    <recommendedName>
        <fullName evidence="4">Bud22 domain-containing protein</fullName>
    </recommendedName>
</protein>
<proteinExistence type="predicted"/>
<dbReference type="InterPro" id="IPR037393">
    <property type="entry name" value="Bud22/SRFB1"/>
</dbReference>
<sequence>MSTTDDTNPSKQSVKSKNKKLQARKSLEEQFQIESIDRYNKLNHVCSKHLHREAKVVKSFECQKIVRAIKAVKDSLGVQTGRDDDNSKEKKEIASTALKKIQTLELKLVGTKKMDLDFVVQVGLKRIGVLNLDPRVHADHYLVVDENSKNASIVNSEHVRTNESQQRNLDPQLSPQFDDPFYQTLLESMLRHKRLSTCLDQLNEKITEYRQWSMRRESIRRGECNPEGKFNGGYKTKKPNNRQGNTYGNDTIVVAGGFNGRKRGLDLAGHEGASGIFIGSLAGNSAEASIDGGKHDMDGDEVDEDNEYGYQEDRKKNRPGQRARRAKATAIEARKAGKTWDSSMNWRERKRERKGNTLSDGKVIHEHEGEHGERKRNKSDDGGMPKAAQHIATMGKTWKEEGNAHPSWAAAAAQKSQGIVKFEGKKITFN</sequence>
<evidence type="ECO:0008006" key="4">
    <source>
        <dbReference type="Google" id="ProtNLM"/>
    </source>
</evidence>
<keyword evidence="3" id="KW-1185">Reference proteome</keyword>
<feature type="compositionally biased region" description="Acidic residues" evidence="1">
    <location>
        <begin position="298"/>
        <end position="307"/>
    </location>
</feature>
<organism evidence="2 3">
    <name type="scientific">Cyclostephanos tholiformis</name>
    <dbReference type="NCBI Taxonomy" id="382380"/>
    <lineage>
        <taxon>Eukaryota</taxon>
        <taxon>Sar</taxon>
        <taxon>Stramenopiles</taxon>
        <taxon>Ochrophyta</taxon>
        <taxon>Bacillariophyta</taxon>
        <taxon>Coscinodiscophyceae</taxon>
        <taxon>Thalassiosirophycidae</taxon>
        <taxon>Stephanodiscales</taxon>
        <taxon>Stephanodiscaceae</taxon>
        <taxon>Cyclostephanos</taxon>
    </lineage>
</organism>
<comment type="caution">
    <text evidence="2">The sequence shown here is derived from an EMBL/GenBank/DDBJ whole genome shotgun (WGS) entry which is preliminary data.</text>
</comment>